<sequence length="220" mass="24481">MRVSNYSDANLNDASNTNFTIAHPLITIKRPNGGETYRSGEYYPIHWDWTGGTGNVAIYYSTDGGINWTTINSGTTNDGSYLWTVPNVNSTNCRVRIVYANDANAYDISDNNFTITTTQVTDSIMVTSPMSNDNWILGRDYYITWTGTNTSGYVRIDYSTDGGSTWNQITDNAGNNGNYEWYVPNVSSTNCRIRVSNAQNTNANGISGTFEIRSSGKRRR</sequence>
<dbReference type="Gene3D" id="2.130.10.10">
    <property type="entry name" value="YVTN repeat-like/Quinoprotein amine dehydrogenase"/>
    <property type="match status" value="1"/>
</dbReference>
<reference evidence="1" key="1">
    <citation type="journal article" date="2020" name="mSystems">
        <title>Genome- and Community-Level Interaction Insights into Carbon Utilization and Element Cycling Functions of Hydrothermarchaeota in Hydrothermal Sediment.</title>
        <authorList>
            <person name="Zhou Z."/>
            <person name="Liu Y."/>
            <person name="Xu W."/>
            <person name="Pan J."/>
            <person name="Luo Z.H."/>
            <person name="Li M."/>
        </authorList>
    </citation>
    <scope>NUCLEOTIDE SEQUENCE [LARGE SCALE GENOMIC DNA]</scope>
    <source>
        <strain evidence="1">SpSt-258</strain>
    </source>
</reference>
<dbReference type="InterPro" id="IPR015943">
    <property type="entry name" value="WD40/YVTN_repeat-like_dom_sf"/>
</dbReference>
<comment type="caution">
    <text evidence="1">The sequence shown here is derived from an EMBL/GenBank/DDBJ whole genome shotgun (WGS) entry which is preliminary data.</text>
</comment>
<name>A0A7V1EIY7_UNCW3</name>
<dbReference type="AlphaFoldDB" id="A0A7V1EIY7"/>
<accession>A0A7V1EIY7</accession>
<dbReference type="EMBL" id="DSKY01000022">
    <property type="protein sequence ID" value="HDY60076.1"/>
    <property type="molecule type" value="Genomic_DNA"/>
</dbReference>
<dbReference type="InterPro" id="IPR036278">
    <property type="entry name" value="Sialidase_sf"/>
</dbReference>
<organism evidence="1">
    <name type="scientific">candidate division WOR-3 bacterium</name>
    <dbReference type="NCBI Taxonomy" id="2052148"/>
    <lineage>
        <taxon>Bacteria</taxon>
        <taxon>Bacteria division WOR-3</taxon>
    </lineage>
</organism>
<dbReference type="SUPFAM" id="SSF50939">
    <property type="entry name" value="Sialidases"/>
    <property type="match status" value="1"/>
</dbReference>
<gene>
    <name evidence="1" type="ORF">ENP86_11125</name>
</gene>
<proteinExistence type="predicted"/>
<evidence type="ECO:0000313" key="1">
    <source>
        <dbReference type="EMBL" id="HDY60076.1"/>
    </source>
</evidence>
<protein>
    <submittedName>
        <fullName evidence="1">Uncharacterized protein</fullName>
    </submittedName>
</protein>